<dbReference type="Gene3D" id="2.30.110.10">
    <property type="entry name" value="Electron Transport, Fmn-binding Protein, Chain A"/>
    <property type="match status" value="1"/>
</dbReference>
<evidence type="ECO:0000313" key="4">
    <source>
        <dbReference type="Proteomes" id="UP000199251"/>
    </source>
</evidence>
<keyword evidence="1" id="KW-0560">Oxidoreductase</keyword>
<dbReference type="PANTHER" id="PTHR35176:SF6">
    <property type="entry name" value="HEME OXYGENASE HI_0854-RELATED"/>
    <property type="match status" value="1"/>
</dbReference>
<dbReference type="Pfam" id="PF01243">
    <property type="entry name" value="PNPOx_N"/>
    <property type="match status" value="1"/>
</dbReference>
<organism evidence="3 4">
    <name type="scientific">Mycobacterium lentiflavum</name>
    <dbReference type="NCBI Taxonomy" id="141349"/>
    <lineage>
        <taxon>Bacteria</taxon>
        <taxon>Bacillati</taxon>
        <taxon>Actinomycetota</taxon>
        <taxon>Actinomycetes</taxon>
        <taxon>Mycobacteriales</taxon>
        <taxon>Mycobacteriaceae</taxon>
        <taxon>Mycobacterium</taxon>
        <taxon>Mycobacterium simiae complex</taxon>
    </lineage>
</organism>
<name>A0A0E4CPE0_MYCLN</name>
<dbReference type="PANTHER" id="PTHR35176">
    <property type="entry name" value="HEME OXYGENASE HI_0854-RELATED"/>
    <property type="match status" value="1"/>
</dbReference>
<gene>
    <name evidence="3" type="ORF">BN1232_04001</name>
</gene>
<dbReference type="GO" id="GO:0005829">
    <property type="term" value="C:cytosol"/>
    <property type="evidence" value="ECO:0007669"/>
    <property type="project" value="TreeGrafter"/>
</dbReference>
<sequence>MSLQLADSEQEALLSTAHTAMFTTLRRDGWPVTLPVWFAWSDGHMFVGTPKDSAKMKRIRRDDRCCVLVESGRAWVDLAAVEFSARAVLLAPGPDTDTAKRLIDEKYAEFQPPWERLPRAVVAHYATQVYLRLEPVGPLISWDNSKVRLRPE</sequence>
<dbReference type="EMBL" id="CTEE01000001">
    <property type="protein sequence ID" value="CQD17756.1"/>
    <property type="molecule type" value="Genomic_DNA"/>
</dbReference>
<proteinExistence type="predicted"/>
<dbReference type="GO" id="GO:0070967">
    <property type="term" value="F:coenzyme F420 binding"/>
    <property type="evidence" value="ECO:0007669"/>
    <property type="project" value="TreeGrafter"/>
</dbReference>
<dbReference type="AlphaFoldDB" id="A0A0E4CPE0"/>
<evidence type="ECO:0000313" key="3">
    <source>
        <dbReference type="EMBL" id="CQD17756.1"/>
    </source>
</evidence>
<reference evidence="3 4" key="1">
    <citation type="submission" date="2015-03" db="EMBL/GenBank/DDBJ databases">
        <authorList>
            <person name="Urmite Genomes"/>
        </authorList>
    </citation>
    <scope>NUCLEOTIDE SEQUENCE [LARGE SCALE GENOMIC DNA]</scope>
    <source>
        <strain evidence="3 4">CSUR P1491</strain>
    </source>
</reference>
<dbReference type="STRING" id="141349.BN1232_04001"/>
<feature type="domain" description="Pyridoxamine 5'-phosphate oxidase N-terminal" evidence="2">
    <location>
        <begin position="8"/>
        <end position="115"/>
    </location>
</feature>
<evidence type="ECO:0000256" key="1">
    <source>
        <dbReference type="ARBA" id="ARBA00023002"/>
    </source>
</evidence>
<evidence type="ECO:0000259" key="2">
    <source>
        <dbReference type="Pfam" id="PF01243"/>
    </source>
</evidence>
<dbReference type="Proteomes" id="UP000199251">
    <property type="component" value="Unassembled WGS sequence"/>
</dbReference>
<protein>
    <submittedName>
        <fullName evidence="3">PPOX class F420-dependent protein</fullName>
    </submittedName>
</protein>
<dbReference type="SUPFAM" id="SSF50475">
    <property type="entry name" value="FMN-binding split barrel"/>
    <property type="match status" value="1"/>
</dbReference>
<dbReference type="InterPro" id="IPR011576">
    <property type="entry name" value="Pyridox_Oxase_N"/>
</dbReference>
<dbReference type="OrthoDB" id="162914at2"/>
<dbReference type="RefSeq" id="WP_090604290.1">
    <property type="nucleotide sequence ID" value="NZ_CTEE01000001.1"/>
</dbReference>
<dbReference type="GO" id="GO:0016627">
    <property type="term" value="F:oxidoreductase activity, acting on the CH-CH group of donors"/>
    <property type="evidence" value="ECO:0007669"/>
    <property type="project" value="TreeGrafter"/>
</dbReference>
<accession>A0A0E4CPE0</accession>
<dbReference type="InterPro" id="IPR052019">
    <property type="entry name" value="F420H2_bilvrd_red/Heme_oxyg"/>
</dbReference>
<dbReference type="InterPro" id="IPR012349">
    <property type="entry name" value="Split_barrel_FMN-bd"/>
</dbReference>